<dbReference type="Gene3D" id="1.10.260.40">
    <property type="entry name" value="lambda repressor-like DNA-binding domains"/>
    <property type="match status" value="1"/>
</dbReference>
<evidence type="ECO:0000313" key="4">
    <source>
        <dbReference type="Proteomes" id="UP000256345"/>
    </source>
</evidence>
<dbReference type="CDD" id="cd00093">
    <property type="entry name" value="HTH_XRE"/>
    <property type="match status" value="1"/>
</dbReference>
<sequence length="117" mass="12852">MRNLKDLTAFVEKEAASEGPAAQAALQAERARFRIARELAEARKAQGLTQHQLSERSGVPQSEISKIESGRANATELTLFKVVYAMGYSVRLEPLARNTPQRTVRPASSTGKRTVVK</sequence>
<protein>
    <submittedName>
        <fullName evidence="3">Helix-turn-helix protein</fullName>
    </submittedName>
</protein>
<feature type="region of interest" description="Disordered" evidence="1">
    <location>
        <begin position="95"/>
        <end position="117"/>
    </location>
</feature>
<accession>A0ABX9K136</accession>
<feature type="region of interest" description="Disordered" evidence="1">
    <location>
        <begin position="44"/>
        <end position="64"/>
    </location>
</feature>
<feature type="compositionally biased region" description="Polar residues" evidence="1">
    <location>
        <begin position="98"/>
        <end position="117"/>
    </location>
</feature>
<dbReference type="SUPFAM" id="SSF47413">
    <property type="entry name" value="lambda repressor-like DNA-binding domains"/>
    <property type="match status" value="1"/>
</dbReference>
<dbReference type="Proteomes" id="UP000256345">
    <property type="component" value="Unassembled WGS sequence"/>
</dbReference>
<dbReference type="Pfam" id="PF01381">
    <property type="entry name" value="HTH_3"/>
    <property type="match status" value="1"/>
</dbReference>
<dbReference type="RefSeq" id="WP_170205840.1">
    <property type="nucleotide sequence ID" value="NZ_QUMU01000006.1"/>
</dbReference>
<name>A0ABX9K136_9BACT</name>
<dbReference type="SMART" id="SM00530">
    <property type="entry name" value="HTH_XRE"/>
    <property type="match status" value="1"/>
</dbReference>
<evidence type="ECO:0000256" key="1">
    <source>
        <dbReference type="SAM" id="MobiDB-lite"/>
    </source>
</evidence>
<evidence type="ECO:0000313" key="3">
    <source>
        <dbReference type="EMBL" id="REG31118.1"/>
    </source>
</evidence>
<comment type="caution">
    <text evidence="3">The sequence shown here is derived from an EMBL/GenBank/DDBJ whole genome shotgun (WGS) entry which is preliminary data.</text>
</comment>
<dbReference type="EMBL" id="QUMU01000006">
    <property type="protein sequence ID" value="REG31118.1"/>
    <property type="molecule type" value="Genomic_DNA"/>
</dbReference>
<reference evidence="3 4" key="1">
    <citation type="submission" date="2018-08" db="EMBL/GenBank/DDBJ databases">
        <title>Genomic Encyclopedia of Archaeal and Bacterial Type Strains, Phase II (KMG-II): from individual species to whole genera.</title>
        <authorList>
            <person name="Goeker M."/>
        </authorList>
    </citation>
    <scope>NUCLEOTIDE SEQUENCE [LARGE SCALE GENOMIC DNA]</scope>
    <source>
        <strain evidence="3 4">DSM 2261</strain>
    </source>
</reference>
<feature type="domain" description="HTH cro/C1-type" evidence="2">
    <location>
        <begin position="39"/>
        <end position="95"/>
    </location>
</feature>
<proteinExistence type="predicted"/>
<keyword evidence="4" id="KW-1185">Reference proteome</keyword>
<gene>
    <name evidence="3" type="ORF">ATI61_106588</name>
</gene>
<evidence type="ECO:0000259" key="2">
    <source>
        <dbReference type="PROSITE" id="PS50943"/>
    </source>
</evidence>
<dbReference type="InterPro" id="IPR001387">
    <property type="entry name" value="Cro/C1-type_HTH"/>
</dbReference>
<dbReference type="PROSITE" id="PS50943">
    <property type="entry name" value="HTH_CROC1"/>
    <property type="match status" value="1"/>
</dbReference>
<dbReference type="InterPro" id="IPR010982">
    <property type="entry name" value="Lambda_DNA-bd_dom_sf"/>
</dbReference>
<organism evidence="3 4">
    <name type="scientific">Archangium gephyra</name>
    <dbReference type="NCBI Taxonomy" id="48"/>
    <lineage>
        <taxon>Bacteria</taxon>
        <taxon>Pseudomonadati</taxon>
        <taxon>Myxococcota</taxon>
        <taxon>Myxococcia</taxon>
        <taxon>Myxococcales</taxon>
        <taxon>Cystobacterineae</taxon>
        <taxon>Archangiaceae</taxon>
        <taxon>Archangium</taxon>
    </lineage>
</organism>